<evidence type="ECO:0000256" key="1">
    <source>
        <dbReference type="SAM" id="MobiDB-lite"/>
    </source>
</evidence>
<organism evidence="2 3">
    <name type="scientific">Aspergillus pseudonomiae</name>
    <dbReference type="NCBI Taxonomy" id="1506151"/>
    <lineage>
        <taxon>Eukaryota</taxon>
        <taxon>Fungi</taxon>
        <taxon>Dikarya</taxon>
        <taxon>Ascomycota</taxon>
        <taxon>Pezizomycotina</taxon>
        <taxon>Eurotiomycetes</taxon>
        <taxon>Eurotiomycetidae</taxon>
        <taxon>Eurotiales</taxon>
        <taxon>Aspergillaceae</taxon>
        <taxon>Aspergillus</taxon>
        <taxon>Aspergillus subgen. Circumdati</taxon>
    </lineage>
</organism>
<protein>
    <submittedName>
        <fullName evidence="2">Uncharacterized protein</fullName>
    </submittedName>
</protein>
<dbReference type="RefSeq" id="XP_031935583.1">
    <property type="nucleotide sequence ID" value="XM_032083599.1"/>
</dbReference>
<name>A0A5N7CVR6_9EURO</name>
<feature type="region of interest" description="Disordered" evidence="1">
    <location>
        <begin position="1"/>
        <end position="38"/>
    </location>
</feature>
<feature type="compositionally biased region" description="Polar residues" evidence="1">
    <location>
        <begin position="29"/>
        <end position="38"/>
    </location>
</feature>
<evidence type="ECO:0000313" key="3">
    <source>
        <dbReference type="Proteomes" id="UP000325579"/>
    </source>
</evidence>
<dbReference type="EMBL" id="ML736862">
    <property type="protein sequence ID" value="KAE8398264.1"/>
    <property type="molecule type" value="Genomic_DNA"/>
</dbReference>
<dbReference type="AlphaFoldDB" id="A0A5N7CVR6"/>
<dbReference type="Proteomes" id="UP000325579">
    <property type="component" value="Unassembled WGS sequence"/>
</dbReference>
<reference evidence="2 3" key="1">
    <citation type="submission" date="2019-04" db="EMBL/GenBank/DDBJ databases">
        <authorList>
            <consortium name="DOE Joint Genome Institute"/>
            <person name="Mondo S."/>
            <person name="Kjaerbolling I."/>
            <person name="Vesth T."/>
            <person name="Frisvad J.C."/>
            <person name="Nybo J.L."/>
            <person name="Theobald S."/>
            <person name="Kildgaard S."/>
            <person name="Isbrandt T."/>
            <person name="Kuo A."/>
            <person name="Sato A."/>
            <person name="Lyhne E.K."/>
            <person name="Kogle M.E."/>
            <person name="Wiebenga A."/>
            <person name="Kun R.S."/>
            <person name="Lubbers R.J."/>
            <person name="Makela M.R."/>
            <person name="Barry K."/>
            <person name="Chovatia M."/>
            <person name="Clum A."/>
            <person name="Daum C."/>
            <person name="Haridas S."/>
            <person name="He G."/>
            <person name="LaButti K."/>
            <person name="Lipzen A."/>
            <person name="Riley R."/>
            <person name="Salamov A."/>
            <person name="Simmons B.A."/>
            <person name="Magnuson J.K."/>
            <person name="Henrissat B."/>
            <person name="Mortensen U.H."/>
            <person name="Larsen T.O."/>
            <person name="Devries R.P."/>
            <person name="Grigoriev I.V."/>
            <person name="Machida M."/>
            <person name="Baker S.E."/>
            <person name="Andersen M.R."/>
            <person name="Cantor M.N."/>
            <person name="Hua S.X."/>
        </authorList>
    </citation>
    <scope>NUCLEOTIDE SEQUENCE [LARGE SCALE GENOMIC DNA]</scope>
    <source>
        <strain evidence="2 3">CBS 119388</strain>
    </source>
</reference>
<dbReference type="GeneID" id="43668290"/>
<proteinExistence type="predicted"/>
<sequence length="69" mass="7341">MIATAMSLGQQSKVCGTKKAHSSCGHPKSGTTGQHPSLRSTLGAIFGRQWIPPDFHSSETLPLRPNVRG</sequence>
<gene>
    <name evidence="2" type="ORF">BDV37DRAFT_263742</name>
</gene>
<keyword evidence="3" id="KW-1185">Reference proteome</keyword>
<accession>A0A5N7CVR6</accession>
<evidence type="ECO:0000313" key="2">
    <source>
        <dbReference type="EMBL" id="KAE8398264.1"/>
    </source>
</evidence>